<sequence length="329" mass="34998">MPLACGDGGGVVRHIRVAMTVLAMAFAVLAPAISDPPPAAAAGVRITELSPTRSAVFIDSPAMGRTIQVQVLHPAGGGPRPAYYLLDGLDPGANQSTWTNATDAEQFFAGDRVNVVLPVGGQASYYTDWQQDDPRFGRYKWETFLTEELPPIIDAYFDGNGVNAIGGLSMGGNAAFILAVRKPWLYRAVAGYSACPDTGLATGAVMFSIANRGGDPNNMWGPPGSPAWAEHDPAQLADRLRGKTIYLSTGSGIPGPHEAEIKPQLPENIFFGGPIESGVNTCVTAFERRLHTMNIAARIDYSPTGTHSWSYWQDTLHASWPTISTAIGA</sequence>
<dbReference type="Pfam" id="PF00756">
    <property type="entry name" value="Esterase"/>
    <property type="match status" value="1"/>
</dbReference>
<dbReference type="EMBL" id="CP046172">
    <property type="protein sequence ID" value="QIS08526.1"/>
    <property type="molecule type" value="Genomic_DNA"/>
</dbReference>
<dbReference type="PANTHER" id="PTHR48098">
    <property type="entry name" value="ENTEROCHELIN ESTERASE-RELATED"/>
    <property type="match status" value="1"/>
</dbReference>
<reference evidence="1 2" key="1">
    <citation type="journal article" date="2019" name="ACS Chem. Biol.">
        <title>Identification and Mobilization of a Cryptic Antibiotic Biosynthesis Gene Locus from a Human-Pathogenic Nocardia Isolate.</title>
        <authorList>
            <person name="Herisse M."/>
            <person name="Ishida K."/>
            <person name="Porter J.L."/>
            <person name="Howden B."/>
            <person name="Hertweck C."/>
            <person name="Stinear T.P."/>
            <person name="Pidot S.J."/>
        </authorList>
    </citation>
    <scope>NUCLEOTIDE SEQUENCE [LARGE SCALE GENOMIC DNA]</scope>
    <source>
        <strain evidence="1 2">AUSMDU00012717</strain>
    </source>
</reference>
<dbReference type="Proteomes" id="UP000503540">
    <property type="component" value="Chromosome"/>
</dbReference>
<evidence type="ECO:0000313" key="2">
    <source>
        <dbReference type="Proteomes" id="UP000503540"/>
    </source>
</evidence>
<dbReference type="PANTHER" id="PTHR48098:SF1">
    <property type="entry name" value="DIACYLGLYCEROL ACYLTRANSFERASE_MYCOLYLTRANSFERASE AG85A"/>
    <property type="match status" value="1"/>
</dbReference>
<dbReference type="InterPro" id="IPR050583">
    <property type="entry name" value="Mycobacterial_A85_antigen"/>
</dbReference>
<gene>
    <name evidence="1" type="ORF">F5544_03035</name>
</gene>
<dbReference type="GO" id="GO:0016747">
    <property type="term" value="F:acyltransferase activity, transferring groups other than amino-acyl groups"/>
    <property type="evidence" value="ECO:0007669"/>
    <property type="project" value="TreeGrafter"/>
</dbReference>
<protein>
    <submittedName>
        <fullName evidence="1">Esterase family protein</fullName>
    </submittedName>
</protein>
<name>A0A6G9Y626_9NOCA</name>
<dbReference type="SUPFAM" id="SSF53474">
    <property type="entry name" value="alpha/beta-Hydrolases"/>
    <property type="match status" value="1"/>
</dbReference>
<accession>A0A6G9Y626</accession>
<dbReference type="AlphaFoldDB" id="A0A6G9Y626"/>
<evidence type="ECO:0000313" key="1">
    <source>
        <dbReference type="EMBL" id="QIS08526.1"/>
    </source>
</evidence>
<dbReference type="InterPro" id="IPR000801">
    <property type="entry name" value="Esterase-like"/>
</dbReference>
<organism evidence="1 2">
    <name type="scientific">Nocardia arthritidis</name>
    <dbReference type="NCBI Taxonomy" id="228602"/>
    <lineage>
        <taxon>Bacteria</taxon>
        <taxon>Bacillati</taxon>
        <taxon>Actinomycetota</taxon>
        <taxon>Actinomycetes</taxon>
        <taxon>Mycobacteriales</taxon>
        <taxon>Nocardiaceae</taxon>
        <taxon>Nocardia</taxon>
    </lineage>
</organism>
<dbReference type="InterPro" id="IPR029058">
    <property type="entry name" value="AB_hydrolase_fold"/>
</dbReference>
<keyword evidence="2" id="KW-1185">Reference proteome</keyword>
<dbReference type="KEGG" id="nah:F5544_03035"/>
<proteinExistence type="predicted"/>
<dbReference type="Gene3D" id="3.40.50.1820">
    <property type="entry name" value="alpha/beta hydrolase"/>
    <property type="match status" value="1"/>
</dbReference>